<reference evidence="1 2" key="1">
    <citation type="submission" date="2014-03" db="EMBL/GenBank/DDBJ databases">
        <title>Genomics of Bifidobacteria.</title>
        <authorList>
            <person name="Ventura M."/>
            <person name="Milani C."/>
            <person name="Lugli G.A."/>
        </authorList>
    </citation>
    <scope>NUCLEOTIDE SEQUENCE [LARGE SCALE GENOMIC DNA]</scope>
    <source>
        <strain evidence="1 2">LMG 10736</strain>
    </source>
</reference>
<sequence>MFWRIQVVREKIRINYFLIRAKKHCPLPKTYGFVGINDCNISGRCFSCKNQIALTWNRARNSTEIYTSGNALDAVKNEPATPDIGSTDERVARSFIFGAAMRTIDNQATYILKHTVVIAHTRLPPGSS</sequence>
<dbReference type="EMBL" id="JGYQ01000018">
    <property type="protein sequence ID" value="KFI45199.1"/>
    <property type="molecule type" value="Genomic_DNA"/>
</dbReference>
<accession>A0A086ZF99</accession>
<dbReference type="AlphaFoldDB" id="A0A086ZF99"/>
<gene>
    <name evidence="1" type="ORF">BBOU_1665</name>
</gene>
<name>A0A086ZF99_9BIFI</name>
<evidence type="ECO:0000313" key="1">
    <source>
        <dbReference type="EMBL" id="KFI45199.1"/>
    </source>
</evidence>
<protein>
    <submittedName>
        <fullName evidence="1">Uncharacterized protein</fullName>
    </submittedName>
</protein>
<proteinExistence type="predicted"/>
<keyword evidence="2" id="KW-1185">Reference proteome</keyword>
<dbReference type="Proteomes" id="UP000029093">
    <property type="component" value="Unassembled WGS sequence"/>
</dbReference>
<comment type="caution">
    <text evidence="1">The sequence shown here is derived from an EMBL/GenBank/DDBJ whole genome shotgun (WGS) entry which is preliminary data.</text>
</comment>
<organism evidence="1 2">
    <name type="scientific">Bifidobacterium boum</name>
    <dbReference type="NCBI Taxonomy" id="78343"/>
    <lineage>
        <taxon>Bacteria</taxon>
        <taxon>Bacillati</taxon>
        <taxon>Actinomycetota</taxon>
        <taxon>Actinomycetes</taxon>
        <taxon>Bifidobacteriales</taxon>
        <taxon>Bifidobacteriaceae</taxon>
        <taxon>Bifidobacterium</taxon>
    </lineage>
</organism>
<evidence type="ECO:0000313" key="2">
    <source>
        <dbReference type="Proteomes" id="UP000029093"/>
    </source>
</evidence>